<evidence type="ECO:0000256" key="1">
    <source>
        <dbReference type="SAM" id="Phobius"/>
    </source>
</evidence>
<evidence type="ECO:0000313" key="2">
    <source>
        <dbReference type="EMBL" id="PBB04725.1"/>
    </source>
</evidence>
<keyword evidence="1" id="KW-0472">Membrane</keyword>
<reference evidence="2 3" key="1">
    <citation type="submission" date="2017-08" db="EMBL/GenBank/DDBJ databases">
        <title>Salimicrobium alkalisoli sp. nov., isolated from saline alkaline soil.</title>
        <authorList>
            <person name="Zhang G."/>
            <person name="Xiong Q."/>
        </authorList>
    </citation>
    <scope>NUCLEOTIDE SEQUENCE [LARGE SCALE GENOMIC DNA]</scope>
    <source>
        <strain evidence="2 3">WN024</strain>
    </source>
</reference>
<evidence type="ECO:0000313" key="3">
    <source>
        <dbReference type="Proteomes" id="UP000217561"/>
    </source>
</evidence>
<dbReference type="EMBL" id="NSGH01000029">
    <property type="protein sequence ID" value="PBB04725.1"/>
    <property type="molecule type" value="Genomic_DNA"/>
</dbReference>
<protein>
    <submittedName>
        <fullName evidence="2">Uncharacterized protein</fullName>
    </submittedName>
</protein>
<dbReference type="Proteomes" id="UP000217561">
    <property type="component" value="Unassembled WGS sequence"/>
</dbReference>
<organism evidence="2 3">
    <name type="scientific">Salimicrobium humidisoli</name>
    <dbReference type="NCBI Taxonomy" id="2029857"/>
    <lineage>
        <taxon>Bacteria</taxon>
        <taxon>Bacillati</taxon>
        <taxon>Bacillota</taxon>
        <taxon>Bacilli</taxon>
        <taxon>Bacillales</taxon>
        <taxon>Bacillaceae</taxon>
        <taxon>Salimicrobium</taxon>
    </lineage>
</organism>
<feature type="transmembrane region" description="Helical" evidence="1">
    <location>
        <begin position="53"/>
        <end position="73"/>
    </location>
</feature>
<accession>A0ABX4HP90</accession>
<gene>
    <name evidence="2" type="ORF">CKW00_12605</name>
</gene>
<sequence>MVIFTQFKNIKKGNERKLFMKKFFEKWKLDASHVPLVTAYPAGFWLLLGSVEWHATTLTLYILCIIFLSFSGFVETGGDSGKEIFFGYVYLTGALFFSIAGLWMWLI</sequence>
<comment type="caution">
    <text evidence="2">The sequence shown here is derived from an EMBL/GenBank/DDBJ whole genome shotgun (WGS) entry which is preliminary data.</text>
</comment>
<keyword evidence="3" id="KW-1185">Reference proteome</keyword>
<feature type="transmembrane region" description="Helical" evidence="1">
    <location>
        <begin position="27"/>
        <end position="47"/>
    </location>
</feature>
<keyword evidence="1" id="KW-1133">Transmembrane helix</keyword>
<feature type="transmembrane region" description="Helical" evidence="1">
    <location>
        <begin position="85"/>
        <end position="106"/>
    </location>
</feature>
<proteinExistence type="predicted"/>
<name>A0ABX4HP90_9BACI</name>
<keyword evidence="1" id="KW-0812">Transmembrane</keyword>